<gene>
    <name evidence="3" type="ORF">HOLleu_02380</name>
</gene>
<dbReference type="PANTHER" id="PTHR46312">
    <property type="entry name" value="NACHT DOMAIN-CONTAINING PROTEIN"/>
    <property type="match status" value="1"/>
</dbReference>
<name>A0A9Q1CRK1_HOLLE</name>
<dbReference type="SMART" id="SM00409">
    <property type="entry name" value="IG"/>
    <property type="match status" value="2"/>
</dbReference>
<feature type="domain" description="Immunoglobulin" evidence="2">
    <location>
        <begin position="276"/>
        <end position="372"/>
    </location>
</feature>
<evidence type="ECO:0000313" key="3">
    <source>
        <dbReference type="EMBL" id="KAJ8049583.1"/>
    </source>
</evidence>
<dbReference type="Proteomes" id="UP001152320">
    <property type="component" value="Chromosome 1"/>
</dbReference>
<accession>A0A9Q1CRK1</accession>
<dbReference type="InterPro" id="IPR027417">
    <property type="entry name" value="P-loop_NTPase"/>
</dbReference>
<proteinExistence type="predicted"/>
<dbReference type="SUPFAM" id="SSF48726">
    <property type="entry name" value="Immunoglobulin"/>
    <property type="match status" value="2"/>
</dbReference>
<dbReference type="PANTHER" id="PTHR46312:SF2">
    <property type="entry name" value="NUCLEOTIDE-BINDING OLIGOMERIZATION DOMAIN-CONTAINING PROTEIN 2-LIKE"/>
    <property type="match status" value="1"/>
</dbReference>
<sequence>MQRTVSSQKWHHYCQKTTPWLCRSFPKANNMKLFQFVSLVSNLIIWKIVSNGNECKTPQFIEIGSVGIIQCSFRDDISGALWYKPTTFLRGNAFLTLANSVKSGEGFLSGEFDIYPNGSLIIQNVSIKHEGTYQVAILDTSASDPKIYFVSVFLFAPTFSRVPVIDNCDNKSEICFQILNSNSKISCTIRDARPAIPLRLMLRTGDGDRNISSRLFIENETYPFFTSRVTTTNAFDNTRVLTLLVCEAYCPLGLLEKNESLVLIQGSDETLPNVLPKVVYTKQGTRVKLNCSGMTISYLVWQVKEPSGVIFKGLLHAVFVGNNLHHRYDEEYELQDTSIVVDNVRVHHEGTYRCISGNGFQGDVIIYELIVFVYPDPPYPVVDGCNHQQYCVLEGHPEGTLTCTIKGIRPQVDLALMEAFGRSSNALQFYDKKITIKDHGDTSDVLLTSKYRCNSVTKSQITIECKVIGTNIEELHSSTKFDLLFSHVRCRRGGKRRLNCTEHRMINNAVIPMRSRGHTQGKKDMFISELKAKYQDLYDAVQPISYIRDRLHCVDRVFVEGGIEYLVAKDRVGGQGTWGKLSSYHNILNDDNVKSTRRIIEGEPGYGKSTLTLQLSYDWCNKIPLSYLRDIDVLILLRLRQLGGVTSVYRAIKQFLLPKDSKLTESDIADIISECSSVLVILDGYDEYPDQDVAVDSDVISIIMRKMFQQYEVILTTRSSNLPKKYPAMTKRLKLTGFDDSARDQYIRKAVVGDDVTAAEKIKQRLKENSVLADLCQVPLFFVMFAHMSHESEQFQKFKSVTSLFRYMISCFHSHMKNKMEDDNVKKYDLFETEHTELDKLAFDGLSRKDQRTVWSKEYMCEQLGQNFYDQYVRIGILVEEEVLDISDDSNAIISEHIKYKTEVKFYHKLFCEWYAANHLSEYVSRDDVTFEPWEESKESERSYSDKDSLKDDNEDEPENRKNIKRQTDHYLKYLDPFDLQYVYRFSCGLNRITADKIIGYLKTRKDSKKFAILCILEKNGRVEDVLKDVEDLCSQQVDIYEYDSLLLQRSTLQLLELALANKVISISNVWLDNCYSTVDLRGGNHLQLKSNLSIPVLTTLNKLWIDEQGRKITSEELTGILQYSSKCLALKELKLRRCLLPSSVQAESVSVLRSRNVKIFWNPRCDVHSNHIYQLNLQSCLWERIDWPSLRVIRVMTDDDYQEEVKEFEKDNKKKNKPL</sequence>
<dbReference type="InterPro" id="IPR007111">
    <property type="entry name" value="NACHT_NTPase"/>
</dbReference>
<evidence type="ECO:0000259" key="2">
    <source>
        <dbReference type="SMART" id="SM00409"/>
    </source>
</evidence>
<feature type="compositionally biased region" description="Basic and acidic residues" evidence="1">
    <location>
        <begin position="940"/>
        <end position="952"/>
    </location>
</feature>
<evidence type="ECO:0000256" key="1">
    <source>
        <dbReference type="SAM" id="MobiDB-lite"/>
    </source>
</evidence>
<dbReference type="SUPFAM" id="SSF52540">
    <property type="entry name" value="P-loop containing nucleoside triphosphate hydrolases"/>
    <property type="match status" value="1"/>
</dbReference>
<dbReference type="Gene3D" id="3.40.50.300">
    <property type="entry name" value="P-loop containing nucleotide triphosphate hydrolases"/>
    <property type="match status" value="1"/>
</dbReference>
<dbReference type="InterPro" id="IPR013783">
    <property type="entry name" value="Ig-like_fold"/>
</dbReference>
<keyword evidence="4" id="KW-1185">Reference proteome</keyword>
<dbReference type="InterPro" id="IPR036179">
    <property type="entry name" value="Ig-like_dom_sf"/>
</dbReference>
<feature type="domain" description="Immunoglobulin" evidence="2">
    <location>
        <begin position="56"/>
        <end position="153"/>
    </location>
</feature>
<dbReference type="Gene3D" id="2.60.40.10">
    <property type="entry name" value="Immunoglobulins"/>
    <property type="match status" value="2"/>
</dbReference>
<comment type="caution">
    <text evidence="3">The sequence shown here is derived from an EMBL/GenBank/DDBJ whole genome shotgun (WGS) entry which is preliminary data.</text>
</comment>
<organism evidence="3 4">
    <name type="scientific">Holothuria leucospilota</name>
    <name type="common">Black long sea cucumber</name>
    <name type="synonym">Mertensiothuria leucospilota</name>
    <dbReference type="NCBI Taxonomy" id="206669"/>
    <lineage>
        <taxon>Eukaryota</taxon>
        <taxon>Metazoa</taxon>
        <taxon>Echinodermata</taxon>
        <taxon>Eleutherozoa</taxon>
        <taxon>Echinozoa</taxon>
        <taxon>Holothuroidea</taxon>
        <taxon>Aspidochirotacea</taxon>
        <taxon>Aspidochirotida</taxon>
        <taxon>Holothuriidae</taxon>
        <taxon>Holothuria</taxon>
    </lineage>
</organism>
<evidence type="ECO:0000313" key="4">
    <source>
        <dbReference type="Proteomes" id="UP001152320"/>
    </source>
</evidence>
<dbReference type="Pfam" id="PF05729">
    <property type="entry name" value="NACHT"/>
    <property type="match status" value="1"/>
</dbReference>
<dbReference type="OrthoDB" id="120976at2759"/>
<dbReference type="InterPro" id="IPR003599">
    <property type="entry name" value="Ig_sub"/>
</dbReference>
<feature type="region of interest" description="Disordered" evidence="1">
    <location>
        <begin position="940"/>
        <end position="963"/>
    </location>
</feature>
<dbReference type="EMBL" id="JAIZAY010000001">
    <property type="protein sequence ID" value="KAJ8049583.1"/>
    <property type="molecule type" value="Genomic_DNA"/>
</dbReference>
<dbReference type="AlphaFoldDB" id="A0A9Q1CRK1"/>
<protein>
    <submittedName>
        <fullName evidence="3">NACHT, LRR and PYD domains-containing protein 14</fullName>
    </submittedName>
</protein>
<reference evidence="3" key="1">
    <citation type="submission" date="2021-10" db="EMBL/GenBank/DDBJ databases">
        <title>Tropical sea cucumber genome reveals ecological adaptation and Cuvierian tubules defense mechanism.</title>
        <authorList>
            <person name="Chen T."/>
        </authorList>
    </citation>
    <scope>NUCLEOTIDE SEQUENCE</scope>
    <source>
        <strain evidence="3">Nanhai2018</strain>
        <tissue evidence="3">Muscle</tissue>
    </source>
</reference>